<gene>
    <name evidence="1" type="ORF">SAMN05421847_3023</name>
</gene>
<dbReference type="AlphaFoldDB" id="A0A1H6BQF1"/>
<evidence type="ECO:0000313" key="1">
    <source>
        <dbReference type="EMBL" id="SEG62862.1"/>
    </source>
</evidence>
<dbReference type="RefSeq" id="WP_233740569.1">
    <property type="nucleotide sequence ID" value="NZ_FNUS01000010.1"/>
</dbReference>
<protein>
    <submittedName>
        <fullName evidence="1">Uncharacterized protein</fullName>
    </submittedName>
</protein>
<dbReference type="EMBL" id="FNUS01000010">
    <property type="protein sequence ID" value="SEG62862.1"/>
    <property type="molecule type" value="Genomic_DNA"/>
</dbReference>
<reference evidence="2" key="1">
    <citation type="submission" date="2016-10" db="EMBL/GenBank/DDBJ databases">
        <authorList>
            <person name="Varghese N."/>
            <person name="Submissions S."/>
        </authorList>
    </citation>
    <scope>NUCLEOTIDE SEQUENCE [LARGE SCALE GENOMIC DNA]</scope>
    <source>
        <strain evidence="2">DSM 21580</strain>
    </source>
</reference>
<sequence>MNKIITVILLSLICNTLYSQKLLTSWSQQNIENYTKEMYDDAQKLTASELLSKNLNDKSWSSVFLTLNASINNYKTDKNYLQSLANQLTNKTETKLEGTSRLIIWDRIINKDITFEGKGLVIDNDLYTVAGRANQILQNLTSKNFGNVTISSTEKELETLKINWINYLTDKNVEEIKLAEYKNAKIPEISSLKAVNALIISLQDNPIKEALTKKCLKNIYKLDELPKEKGSPASYCNPDTYTYAYLGMLFGYEKLDESKNAKWWLTFWNDNNKKLIWNSEKGIYEVQK</sequence>
<organism evidence="1 2">
    <name type="scientific">Halpernia humi</name>
    <dbReference type="NCBI Taxonomy" id="493375"/>
    <lineage>
        <taxon>Bacteria</taxon>
        <taxon>Pseudomonadati</taxon>
        <taxon>Bacteroidota</taxon>
        <taxon>Flavobacteriia</taxon>
        <taxon>Flavobacteriales</taxon>
        <taxon>Weeksellaceae</taxon>
        <taxon>Chryseobacterium group</taxon>
        <taxon>Halpernia</taxon>
    </lineage>
</organism>
<accession>A0A1H6BQF1</accession>
<keyword evidence="2" id="KW-1185">Reference proteome</keyword>
<name>A0A1H6BQF1_9FLAO</name>
<proteinExistence type="predicted"/>
<evidence type="ECO:0000313" key="2">
    <source>
        <dbReference type="Proteomes" id="UP000236738"/>
    </source>
</evidence>
<dbReference type="Proteomes" id="UP000236738">
    <property type="component" value="Unassembled WGS sequence"/>
</dbReference>